<evidence type="ECO:0000259" key="3">
    <source>
        <dbReference type="Pfam" id="PF01494"/>
    </source>
</evidence>
<dbReference type="PRINTS" id="PR00420">
    <property type="entry name" value="RNGMNOXGNASE"/>
</dbReference>
<dbReference type="PANTHER" id="PTHR43476:SF5">
    <property type="entry name" value="FAD-DEPENDENT MONOOXYGENASE"/>
    <property type="match status" value="1"/>
</dbReference>
<organism evidence="4 5">
    <name type="scientific">Promicromonospora sukumoe</name>
    <dbReference type="NCBI Taxonomy" id="88382"/>
    <lineage>
        <taxon>Bacteria</taxon>
        <taxon>Bacillati</taxon>
        <taxon>Actinomycetota</taxon>
        <taxon>Actinomycetes</taxon>
        <taxon>Micrococcales</taxon>
        <taxon>Promicromonosporaceae</taxon>
        <taxon>Promicromonospora</taxon>
    </lineage>
</organism>
<gene>
    <name evidence="4" type="ORF">FHX71_002167</name>
</gene>
<name>A0A7W3J8H0_9MICO</name>
<feature type="region of interest" description="Disordered" evidence="2">
    <location>
        <begin position="129"/>
        <end position="156"/>
    </location>
</feature>
<dbReference type="SUPFAM" id="SSF54373">
    <property type="entry name" value="FAD-linked reductases, C-terminal domain"/>
    <property type="match status" value="1"/>
</dbReference>
<dbReference type="GO" id="GO:0071949">
    <property type="term" value="F:FAD binding"/>
    <property type="evidence" value="ECO:0007669"/>
    <property type="project" value="InterPro"/>
</dbReference>
<feature type="region of interest" description="Disordered" evidence="2">
    <location>
        <begin position="362"/>
        <end position="382"/>
    </location>
</feature>
<protein>
    <submittedName>
        <fullName evidence="4">p-hydroxybenzoate 3-monooxygenase</fullName>
        <ecNumber evidence="4">1.14.13.2</ecNumber>
    </submittedName>
</protein>
<dbReference type="RefSeq" id="WP_312877005.1">
    <property type="nucleotide sequence ID" value="NZ_BAAATF010000003.1"/>
</dbReference>
<evidence type="ECO:0000313" key="4">
    <source>
        <dbReference type="EMBL" id="MBA8808225.1"/>
    </source>
</evidence>
<dbReference type="SUPFAM" id="SSF51905">
    <property type="entry name" value="FAD/NAD(P)-binding domain"/>
    <property type="match status" value="1"/>
</dbReference>
<dbReference type="GO" id="GO:0018659">
    <property type="term" value="F:4-hydroxybenzoate 3-monooxygenase activity"/>
    <property type="evidence" value="ECO:0007669"/>
    <property type="project" value="UniProtKB-EC"/>
</dbReference>
<accession>A0A7W3J8H0</accession>
<dbReference type="InterPro" id="IPR036188">
    <property type="entry name" value="FAD/NAD-bd_sf"/>
</dbReference>
<dbReference type="AlphaFoldDB" id="A0A7W3J8H0"/>
<keyword evidence="1 4" id="KW-0560">Oxidoreductase</keyword>
<feature type="compositionally biased region" description="Gly residues" evidence="2">
    <location>
        <begin position="133"/>
        <end position="145"/>
    </location>
</feature>
<dbReference type="Pfam" id="PF01494">
    <property type="entry name" value="FAD_binding_3"/>
    <property type="match status" value="2"/>
</dbReference>
<dbReference type="Gene3D" id="3.50.50.60">
    <property type="entry name" value="FAD/NAD(P)-binding domain"/>
    <property type="match status" value="1"/>
</dbReference>
<dbReference type="InterPro" id="IPR002938">
    <property type="entry name" value="FAD-bd"/>
</dbReference>
<dbReference type="EMBL" id="JACGWV010000001">
    <property type="protein sequence ID" value="MBA8808225.1"/>
    <property type="molecule type" value="Genomic_DNA"/>
</dbReference>
<comment type="caution">
    <text evidence="4">The sequence shown here is derived from an EMBL/GenBank/DDBJ whole genome shotgun (WGS) entry which is preliminary data.</text>
</comment>
<keyword evidence="4" id="KW-0503">Monooxygenase</keyword>
<proteinExistence type="predicted"/>
<feature type="domain" description="FAD-binding" evidence="3">
    <location>
        <begin position="17"/>
        <end position="132"/>
    </location>
</feature>
<dbReference type="InterPro" id="IPR050631">
    <property type="entry name" value="PheA/TfdB_FAD_monoxygenase"/>
</dbReference>
<dbReference type="Gene3D" id="3.30.9.10">
    <property type="entry name" value="D-Amino Acid Oxidase, subunit A, domain 2"/>
    <property type="match status" value="1"/>
</dbReference>
<evidence type="ECO:0000256" key="1">
    <source>
        <dbReference type="ARBA" id="ARBA00023002"/>
    </source>
</evidence>
<evidence type="ECO:0000256" key="2">
    <source>
        <dbReference type="SAM" id="MobiDB-lite"/>
    </source>
</evidence>
<evidence type="ECO:0000313" key="5">
    <source>
        <dbReference type="Proteomes" id="UP000540568"/>
    </source>
</evidence>
<sequence>MTESREDLLPAPRTPERTRVAIVGGGPAGLLLSHLLHGSGVEHVVLEARTREEIEHTHRAGILEAGAVQALVDAGLDRVLRDGSRHDGIVLRFDGADHRIDLTGLTGRSVWLYPQTDVFVDLANRRAADGADGSAGGGADGGVGSSGTDTGGRPDGEVRWGCAVTHVLDGDTDRPGVLWTDPDGDTHELRCDVLIGADGSHSTLRHTLPEAQRRTFVHEYPYAWFGVIVETPRSAPELVYTASEHGFALISQRTDTHQRLYFQCDPDEDPGRWSDDQIWAELQRRVAGPDGFRLVEGPVEERSVLRFRSSVVEPVRHGRMLLAGDAAHTVPPTGAKGLNLALADVVVLHDVLLTWLASAGSAGSAAGTSRGGRPGRRPDDTVLDEYGRRVAERVWRAQHFSAWMSGMLHSHPGETGFAARRRLAELRTLTASESGRRYLAEGYTGWGPVLGEKAP</sequence>
<dbReference type="EC" id="1.14.13.2" evidence="4"/>
<dbReference type="PANTHER" id="PTHR43476">
    <property type="entry name" value="3-(3-HYDROXY-PHENYL)PROPIONATE/3-HYDROXYCINNAMIC ACID HYDROXYLASE"/>
    <property type="match status" value="1"/>
</dbReference>
<keyword evidence="5" id="KW-1185">Reference proteome</keyword>
<reference evidence="4 5" key="1">
    <citation type="submission" date="2020-07" db="EMBL/GenBank/DDBJ databases">
        <title>Sequencing the genomes of 1000 actinobacteria strains.</title>
        <authorList>
            <person name="Klenk H.-P."/>
        </authorList>
    </citation>
    <scope>NUCLEOTIDE SEQUENCE [LARGE SCALE GENOMIC DNA]</scope>
    <source>
        <strain evidence="4 5">DSM 44121</strain>
    </source>
</reference>
<feature type="domain" description="FAD-binding" evidence="3">
    <location>
        <begin position="157"/>
        <end position="358"/>
    </location>
</feature>
<dbReference type="Proteomes" id="UP000540568">
    <property type="component" value="Unassembled WGS sequence"/>
</dbReference>